<dbReference type="RefSeq" id="WP_284937347.1">
    <property type="nucleotide sequence ID" value="NZ_JANURM010000003.1"/>
</dbReference>
<accession>A0ABT7HP35</accession>
<evidence type="ECO:0000256" key="1">
    <source>
        <dbReference type="SAM" id="Phobius"/>
    </source>
</evidence>
<sequence length="109" mass="12429">MTSEIQGFVTTAQSAEKLGIVGVLFLVLLGLVAYNYFITRDIKRTLEKIDKTLETQSEILNLQLSFFKEHLITDVKREITELKGNVKELLEHCKENNAIKYGRRLGDSV</sequence>
<keyword evidence="1" id="KW-0812">Transmembrane</keyword>
<keyword evidence="3" id="KW-1185">Reference proteome</keyword>
<protein>
    <submittedName>
        <fullName evidence="2">Uncharacterized protein</fullName>
    </submittedName>
</protein>
<organism evidence="2 3">
    <name type="scientific">Campylobacter gastrosuis</name>
    <dbReference type="NCBI Taxonomy" id="2974576"/>
    <lineage>
        <taxon>Bacteria</taxon>
        <taxon>Pseudomonadati</taxon>
        <taxon>Campylobacterota</taxon>
        <taxon>Epsilonproteobacteria</taxon>
        <taxon>Campylobacterales</taxon>
        <taxon>Campylobacteraceae</taxon>
        <taxon>Campylobacter</taxon>
    </lineage>
</organism>
<feature type="transmembrane region" description="Helical" evidence="1">
    <location>
        <begin position="18"/>
        <end position="38"/>
    </location>
</feature>
<comment type="caution">
    <text evidence="2">The sequence shown here is derived from an EMBL/GenBank/DDBJ whole genome shotgun (WGS) entry which is preliminary data.</text>
</comment>
<evidence type="ECO:0000313" key="3">
    <source>
        <dbReference type="Proteomes" id="UP001173801"/>
    </source>
</evidence>
<reference evidence="2" key="2">
    <citation type="journal article" date="2023" name="Microorganisms">
        <title>Isolation and Genomic Characteristics of Cat-Borne Campylobacter felis sp. nov. and Sheep-Borne Campylobacter ovis sp. nov.</title>
        <authorList>
            <person name="Wang H."/>
            <person name="Li Y."/>
            <person name="Gu Y."/>
            <person name="Zhou G."/>
            <person name="Chen X."/>
            <person name="Zhang X."/>
            <person name="Shao Z."/>
            <person name="Zhang J."/>
            <person name="Zhang M."/>
        </authorList>
    </citation>
    <scope>NUCLEOTIDE SEQUENCE</scope>
    <source>
        <strain evidence="2">PS10</strain>
    </source>
</reference>
<keyword evidence="1" id="KW-1133">Transmembrane helix</keyword>
<evidence type="ECO:0000313" key="2">
    <source>
        <dbReference type="EMBL" id="MDL0088692.1"/>
    </source>
</evidence>
<gene>
    <name evidence="2" type="ORF">NYG85_04800</name>
</gene>
<dbReference type="EMBL" id="JANURM010000003">
    <property type="protein sequence ID" value="MDL0088692.1"/>
    <property type="molecule type" value="Genomic_DNA"/>
</dbReference>
<name>A0ABT7HP35_9BACT</name>
<keyword evidence="1" id="KW-0472">Membrane</keyword>
<proteinExistence type="predicted"/>
<reference evidence="2" key="1">
    <citation type="submission" date="2022-08" db="EMBL/GenBank/DDBJ databases">
        <authorList>
            <person name="Wang H."/>
        </authorList>
    </citation>
    <scope>NUCLEOTIDE SEQUENCE</scope>
    <source>
        <strain evidence="2">PS10</strain>
    </source>
</reference>
<dbReference type="Proteomes" id="UP001173801">
    <property type="component" value="Unassembled WGS sequence"/>
</dbReference>